<dbReference type="PANTHER" id="PTHR36048">
    <property type="entry name" value="RIBOSOME MATURATION FACTOR"/>
    <property type="match status" value="1"/>
</dbReference>
<dbReference type="FunCoup" id="A0A200QLJ9">
    <property type="interactions" value="435"/>
</dbReference>
<dbReference type="STRING" id="56857.A0A200QLJ9"/>
<feature type="compositionally biased region" description="Basic residues" evidence="1">
    <location>
        <begin position="50"/>
        <end position="62"/>
    </location>
</feature>
<dbReference type="InParanoid" id="A0A200QLJ9"/>
<sequence>MDFDIPETQFHETMDVKPLTSEQIARNEKKMNMTLDDIIKMSKRTTSNPRKPRASNKSRKFPKNGTAQGNSSNVRQFMVSRSSIRQGVLVQRRSNFQNNQIHLVTATTSNSAPSPIHSRPLIRNRMVNMSKQRVGGRSPVQKKTTEDGFSQKQQQQQEVKVVTKQSGPQTFNSFSAYMNEQRLSTVVSLLQNIST</sequence>
<dbReference type="EMBL" id="MVGT01001699">
    <property type="protein sequence ID" value="OVA11329.1"/>
    <property type="molecule type" value="Genomic_DNA"/>
</dbReference>
<dbReference type="OMA" id="ALKVQQY"/>
<organism evidence="2 3">
    <name type="scientific">Macleaya cordata</name>
    <name type="common">Five-seeded plume-poppy</name>
    <name type="synonym">Bocconia cordata</name>
    <dbReference type="NCBI Taxonomy" id="56857"/>
    <lineage>
        <taxon>Eukaryota</taxon>
        <taxon>Viridiplantae</taxon>
        <taxon>Streptophyta</taxon>
        <taxon>Embryophyta</taxon>
        <taxon>Tracheophyta</taxon>
        <taxon>Spermatophyta</taxon>
        <taxon>Magnoliopsida</taxon>
        <taxon>Ranunculales</taxon>
        <taxon>Papaveraceae</taxon>
        <taxon>Papaveroideae</taxon>
        <taxon>Macleaya</taxon>
    </lineage>
</organism>
<feature type="region of interest" description="Disordered" evidence="1">
    <location>
        <begin position="131"/>
        <end position="155"/>
    </location>
</feature>
<keyword evidence="3" id="KW-1185">Reference proteome</keyword>
<feature type="region of interest" description="Disordered" evidence="1">
    <location>
        <begin position="40"/>
        <end position="72"/>
    </location>
</feature>
<proteinExistence type="predicted"/>
<dbReference type="PANTHER" id="PTHR36048:SF1">
    <property type="entry name" value="RIBOSOME MATURATION FACTOR"/>
    <property type="match status" value="1"/>
</dbReference>
<name>A0A200QLJ9_MACCD</name>
<reference evidence="2 3" key="1">
    <citation type="journal article" date="2017" name="Mol. Plant">
        <title>The Genome of Medicinal Plant Macleaya cordata Provides New Insights into Benzylisoquinoline Alkaloids Metabolism.</title>
        <authorList>
            <person name="Liu X."/>
            <person name="Liu Y."/>
            <person name="Huang P."/>
            <person name="Ma Y."/>
            <person name="Qing Z."/>
            <person name="Tang Q."/>
            <person name="Cao H."/>
            <person name="Cheng P."/>
            <person name="Zheng Y."/>
            <person name="Yuan Z."/>
            <person name="Zhou Y."/>
            <person name="Liu J."/>
            <person name="Tang Z."/>
            <person name="Zhuo Y."/>
            <person name="Zhang Y."/>
            <person name="Yu L."/>
            <person name="Huang J."/>
            <person name="Yang P."/>
            <person name="Peng Q."/>
            <person name="Zhang J."/>
            <person name="Jiang W."/>
            <person name="Zhang Z."/>
            <person name="Lin K."/>
            <person name="Ro D.K."/>
            <person name="Chen X."/>
            <person name="Xiong X."/>
            <person name="Shang Y."/>
            <person name="Huang S."/>
            <person name="Zeng J."/>
        </authorList>
    </citation>
    <scope>NUCLEOTIDE SEQUENCE [LARGE SCALE GENOMIC DNA]</scope>
    <source>
        <strain evidence="3">cv. BLH2017</strain>
        <tissue evidence="2">Root</tissue>
    </source>
</reference>
<dbReference type="Proteomes" id="UP000195402">
    <property type="component" value="Unassembled WGS sequence"/>
</dbReference>
<evidence type="ECO:0000256" key="1">
    <source>
        <dbReference type="SAM" id="MobiDB-lite"/>
    </source>
</evidence>
<comment type="caution">
    <text evidence="2">The sequence shown here is derived from an EMBL/GenBank/DDBJ whole genome shotgun (WGS) entry which is preliminary data.</text>
</comment>
<protein>
    <submittedName>
        <fullName evidence="2">Uncharacterized protein</fullName>
    </submittedName>
</protein>
<accession>A0A200QLJ9</accession>
<gene>
    <name evidence="2" type="ORF">BVC80_9007g39</name>
</gene>
<evidence type="ECO:0000313" key="2">
    <source>
        <dbReference type="EMBL" id="OVA11329.1"/>
    </source>
</evidence>
<evidence type="ECO:0000313" key="3">
    <source>
        <dbReference type="Proteomes" id="UP000195402"/>
    </source>
</evidence>
<dbReference type="OrthoDB" id="1902342at2759"/>
<dbReference type="AlphaFoldDB" id="A0A200QLJ9"/>